<gene>
    <name evidence="2" type="ORF">Dsin_012422</name>
</gene>
<evidence type="ECO:0000313" key="2">
    <source>
        <dbReference type="EMBL" id="KAK3218452.1"/>
    </source>
</evidence>
<organism evidence="2 3">
    <name type="scientific">Dipteronia sinensis</name>
    <dbReference type="NCBI Taxonomy" id="43782"/>
    <lineage>
        <taxon>Eukaryota</taxon>
        <taxon>Viridiplantae</taxon>
        <taxon>Streptophyta</taxon>
        <taxon>Embryophyta</taxon>
        <taxon>Tracheophyta</taxon>
        <taxon>Spermatophyta</taxon>
        <taxon>Magnoliopsida</taxon>
        <taxon>eudicotyledons</taxon>
        <taxon>Gunneridae</taxon>
        <taxon>Pentapetalae</taxon>
        <taxon>rosids</taxon>
        <taxon>malvids</taxon>
        <taxon>Sapindales</taxon>
        <taxon>Sapindaceae</taxon>
        <taxon>Hippocastanoideae</taxon>
        <taxon>Acereae</taxon>
        <taxon>Dipteronia</taxon>
    </lineage>
</organism>
<protein>
    <submittedName>
        <fullName evidence="2">Uncharacterized protein</fullName>
    </submittedName>
</protein>
<dbReference type="EMBL" id="JANJYJ010000004">
    <property type="protein sequence ID" value="KAK3218452.1"/>
    <property type="molecule type" value="Genomic_DNA"/>
</dbReference>
<feature type="region of interest" description="Disordered" evidence="1">
    <location>
        <begin position="92"/>
        <end position="114"/>
    </location>
</feature>
<dbReference type="Proteomes" id="UP001281410">
    <property type="component" value="Unassembled WGS sequence"/>
</dbReference>
<name>A0AAE0E8G2_9ROSI</name>
<evidence type="ECO:0000256" key="1">
    <source>
        <dbReference type="SAM" id="MobiDB-lite"/>
    </source>
</evidence>
<dbReference type="AlphaFoldDB" id="A0AAE0E8G2"/>
<accession>A0AAE0E8G2</accession>
<proteinExistence type="predicted"/>
<sequence length="132" mass="14825">MEADEEHSDNDEADEHVLSWAQLWIQSNTEMAKTDHRMKSMTESPSFIVATQDTEAVELYLSPEAHPYLNPELQPHLDDETYSPMILTPPEQQLEPLSEPHIEPSAEQQNEMPSATVPYFLAPAPISTAGPL</sequence>
<comment type="caution">
    <text evidence="2">The sequence shown here is derived from an EMBL/GenBank/DDBJ whole genome shotgun (WGS) entry which is preliminary data.</text>
</comment>
<reference evidence="2" key="1">
    <citation type="journal article" date="2023" name="Plant J.">
        <title>Genome sequences and population genomics provide insights into the demographic history, inbreeding, and mutation load of two 'living fossil' tree species of Dipteronia.</title>
        <authorList>
            <person name="Feng Y."/>
            <person name="Comes H.P."/>
            <person name="Chen J."/>
            <person name="Zhu S."/>
            <person name="Lu R."/>
            <person name="Zhang X."/>
            <person name="Li P."/>
            <person name="Qiu J."/>
            <person name="Olsen K.M."/>
            <person name="Qiu Y."/>
        </authorList>
    </citation>
    <scope>NUCLEOTIDE SEQUENCE</scope>
    <source>
        <strain evidence="2">NBL</strain>
    </source>
</reference>
<evidence type="ECO:0000313" key="3">
    <source>
        <dbReference type="Proteomes" id="UP001281410"/>
    </source>
</evidence>
<keyword evidence="3" id="KW-1185">Reference proteome</keyword>